<sequence>HADHINKADGFCLIRALGNFDADKGGHIVLYYDLVIRFPVGCSILIPSAVVTHSNTPIQAVEERFSMIQYSAGGLFRWAANGFKSDLAWAAYHGGRYASSR</sequence>
<dbReference type="Proteomes" id="UP001221142">
    <property type="component" value="Unassembled WGS sequence"/>
</dbReference>
<proteinExistence type="predicted"/>
<evidence type="ECO:0000313" key="2">
    <source>
        <dbReference type="Proteomes" id="UP001221142"/>
    </source>
</evidence>
<keyword evidence="2" id="KW-1185">Reference proteome</keyword>
<reference evidence="1" key="1">
    <citation type="submission" date="2023-03" db="EMBL/GenBank/DDBJ databases">
        <title>Massive genome expansion in bonnet fungi (Mycena s.s.) driven by repeated elements and novel gene families across ecological guilds.</title>
        <authorList>
            <consortium name="Lawrence Berkeley National Laboratory"/>
            <person name="Harder C.B."/>
            <person name="Miyauchi S."/>
            <person name="Viragh M."/>
            <person name="Kuo A."/>
            <person name="Thoen E."/>
            <person name="Andreopoulos B."/>
            <person name="Lu D."/>
            <person name="Skrede I."/>
            <person name="Drula E."/>
            <person name="Henrissat B."/>
            <person name="Morin E."/>
            <person name="Kohler A."/>
            <person name="Barry K."/>
            <person name="LaButti K."/>
            <person name="Morin E."/>
            <person name="Salamov A."/>
            <person name="Lipzen A."/>
            <person name="Mereny Z."/>
            <person name="Hegedus B."/>
            <person name="Baldrian P."/>
            <person name="Stursova M."/>
            <person name="Weitz H."/>
            <person name="Taylor A."/>
            <person name="Grigoriev I.V."/>
            <person name="Nagy L.G."/>
            <person name="Martin F."/>
            <person name="Kauserud H."/>
        </authorList>
    </citation>
    <scope>NUCLEOTIDE SEQUENCE</scope>
    <source>
        <strain evidence="1">9284</strain>
    </source>
</reference>
<gene>
    <name evidence="1" type="ORF">FB45DRAFT_715815</name>
</gene>
<comment type="caution">
    <text evidence="1">The sequence shown here is derived from an EMBL/GenBank/DDBJ whole genome shotgun (WGS) entry which is preliminary data.</text>
</comment>
<evidence type="ECO:0000313" key="1">
    <source>
        <dbReference type="EMBL" id="KAJ7650470.1"/>
    </source>
</evidence>
<organism evidence="1 2">
    <name type="scientific">Roridomyces roridus</name>
    <dbReference type="NCBI Taxonomy" id="1738132"/>
    <lineage>
        <taxon>Eukaryota</taxon>
        <taxon>Fungi</taxon>
        <taxon>Dikarya</taxon>
        <taxon>Basidiomycota</taxon>
        <taxon>Agaricomycotina</taxon>
        <taxon>Agaricomycetes</taxon>
        <taxon>Agaricomycetidae</taxon>
        <taxon>Agaricales</taxon>
        <taxon>Marasmiineae</taxon>
        <taxon>Mycenaceae</taxon>
        <taxon>Roridomyces</taxon>
    </lineage>
</organism>
<accession>A0AAD7CJJ0</accession>
<protein>
    <submittedName>
        <fullName evidence="1">Uncharacterized protein</fullName>
    </submittedName>
</protein>
<name>A0AAD7CJJ0_9AGAR</name>
<dbReference type="AlphaFoldDB" id="A0AAD7CJJ0"/>
<feature type="non-terminal residue" evidence="1">
    <location>
        <position position="1"/>
    </location>
</feature>
<feature type="non-terminal residue" evidence="1">
    <location>
        <position position="101"/>
    </location>
</feature>
<dbReference type="EMBL" id="JARKIF010000001">
    <property type="protein sequence ID" value="KAJ7650470.1"/>
    <property type="molecule type" value="Genomic_DNA"/>
</dbReference>